<dbReference type="InterPro" id="IPR041366">
    <property type="entry name" value="Pre-PUA"/>
</dbReference>
<protein>
    <recommendedName>
        <fullName evidence="5">PUA domain-containing protein</fullName>
    </recommendedName>
</protein>
<dbReference type="PROSITE" id="PS50890">
    <property type="entry name" value="PUA"/>
    <property type="match status" value="1"/>
</dbReference>
<dbReference type="GO" id="GO:0005737">
    <property type="term" value="C:cytoplasm"/>
    <property type="evidence" value="ECO:0007669"/>
    <property type="project" value="UniProtKB-SubCell"/>
</dbReference>
<dbReference type="Pfam" id="PF17832">
    <property type="entry name" value="Pre-PUA"/>
    <property type="match status" value="1"/>
</dbReference>
<keyword evidence="2 3" id="KW-0963">Cytoplasm</keyword>
<feature type="region of interest" description="Disordered" evidence="4">
    <location>
        <begin position="1"/>
        <end position="22"/>
    </location>
</feature>
<feature type="domain" description="PUA" evidence="5">
    <location>
        <begin position="92"/>
        <end position="174"/>
    </location>
</feature>
<dbReference type="SUPFAM" id="SSF88697">
    <property type="entry name" value="PUA domain-like"/>
    <property type="match status" value="1"/>
</dbReference>
<evidence type="ECO:0000256" key="2">
    <source>
        <dbReference type="ARBA" id="ARBA00022490"/>
    </source>
</evidence>
<dbReference type="AlphaFoldDB" id="A0A6T8L136"/>
<dbReference type="Gene3D" id="3.10.400.20">
    <property type="match status" value="1"/>
</dbReference>
<dbReference type="GO" id="GO:0001731">
    <property type="term" value="P:formation of translation preinitiation complex"/>
    <property type="evidence" value="ECO:0007669"/>
    <property type="project" value="TreeGrafter"/>
</dbReference>
<proteinExistence type="predicted"/>
<comment type="subcellular location">
    <subcellularLocation>
        <location evidence="1 3">Cytoplasm</location>
    </subcellularLocation>
</comment>
<dbReference type="SMART" id="SM00359">
    <property type="entry name" value="PUA"/>
    <property type="match status" value="1"/>
</dbReference>
<accession>A0A6T8L136</accession>
<reference evidence="6" key="1">
    <citation type="submission" date="2021-01" db="EMBL/GenBank/DDBJ databases">
        <authorList>
            <person name="Corre E."/>
            <person name="Pelletier E."/>
            <person name="Niang G."/>
            <person name="Scheremetjew M."/>
            <person name="Finn R."/>
            <person name="Kale V."/>
            <person name="Holt S."/>
            <person name="Cochrane G."/>
            <person name="Meng A."/>
            <person name="Brown T."/>
            <person name="Cohen L."/>
        </authorList>
    </citation>
    <scope>NUCLEOTIDE SEQUENCE</scope>
    <source>
        <strain evidence="6">CCMP644</strain>
    </source>
</reference>
<feature type="compositionally biased region" description="Basic and acidic residues" evidence="4">
    <location>
        <begin position="1"/>
        <end position="15"/>
    </location>
</feature>
<evidence type="ECO:0000256" key="4">
    <source>
        <dbReference type="SAM" id="MobiDB-lite"/>
    </source>
</evidence>
<dbReference type="InterPro" id="IPR002478">
    <property type="entry name" value="PUA"/>
</dbReference>
<organism evidence="6">
    <name type="scientific">Hemiselmis andersenii</name>
    <name type="common">Cryptophyte alga</name>
    <dbReference type="NCBI Taxonomy" id="464988"/>
    <lineage>
        <taxon>Eukaryota</taxon>
        <taxon>Cryptophyceae</taxon>
        <taxon>Cryptomonadales</taxon>
        <taxon>Hemiselmidaceae</taxon>
        <taxon>Hemiselmis</taxon>
    </lineage>
</organism>
<sequence length="185" mass="20741">MFRKFGGDEVRDKSKIKSSQQRGIRSSILEQFPKLEPYMEQIMPKKAEVQVAKCEGKISVVMVDDEPLFYNVRDGPYYPTLRLVHKYPFMMPTMRVDKGAIRFVLSGANIMCPGLTHANVVEELKSNPVPENTPVSILAEGKETALAIGHTQMSSEEIISVNKNIGVNVVHHLNDALWKCPKLTG</sequence>
<dbReference type="InterPro" id="IPR015947">
    <property type="entry name" value="PUA-like_sf"/>
</dbReference>
<dbReference type="PIRSF" id="PIRSF005067">
    <property type="entry name" value="Tma_RNA-bind_prd"/>
    <property type="match status" value="1"/>
</dbReference>
<evidence type="ECO:0000313" key="6">
    <source>
        <dbReference type="EMBL" id="CAD8947246.1"/>
    </source>
</evidence>
<dbReference type="PANTHER" id="PTHR22798:SF0">
    <property type="entry name" value="MALIGNANT T-CELL-AMPLIFIED SEQUENCE 1"/>
    <property type="match status" value="1"/>
</dbReference>
<dbReference type="InterPro" id="IPR016437">
    <property type="entry name" value="MCT-1/Tma20"/>
</dbReference>
<dbReference type="CDD" id="cd21155">
    <property type="entry name" value="PUA_MCTS-1-like"/>
    <property type="match status" value="1"/>
</dbReference>
<dbReference type="EMBL" id="HBFX01002855">
    <property type="protein sequence ID" value="CAD8947246.1"/>
    <property type="molecule type" value="Transcribed_RNA"/>
</dbReference>
<evidence type="ECO:0000259" key="5">
    <source>
        <dbReference type="SMART" id="SM00359"/>
    </source>
</evidence>
<dbReference type="GO" id="GO:0003723">
    <property type="term" value="F:RNA binding"/>
    <property type="evidence" value="ECO:0007669"/>
    <property type="project" value="InterPro"/>
</dbReference>
<dbReference type="NCBIfam" id="TIGR00451">
    <property type="entry name" value="unchar_dom_2"/>
    <property type="match status" value="1"/>
</dbReference>
<dbReference type="CDD" id="cd11609">
    <property type="entry name" value="MCT1_N"/>
    <property type="match status" value="1"/>
</dbReference>
<dbReference type="InterPro" id="IPR004521">
    <property type="entry name" value="Uncharacterised_CHP00451"/>
</dbReference>
<dbReference type="Pfam" id="PF01472">
    <property type="entry name" value="PUA"/>
    <property type="match status" value="1"/>
</dbReference>
<evidence type="ECO:0000256" key="3">
    <source>
        <dbReference type="PIRNR" id="PIRNR005067"/>
    </source>
</evidence>
<gene>
    <name evidence="6" type="ORF">HAND00432_LOCUS1764</name>
</gene>
<dbReference type="FunFam" id="3.10.400.20:FF:000001">
    <property type="entry name" value="Malignant T-cell-amplified sequence 1"/>
    <property type="match status" value="1"/>
</dbReference>
<dbReference type="PANTHER" id="PTHR22798">
    <property type="entry name" value="MCT-1 PROTEIN"/>
    <property type="match status" value="1"/>
</dbReference>
<evidence type="ECO:0000256" key="1">
    <source>
        <dbReference type="ARBA" id="ARBA00004496"/>
    </source>
</evidence>
<name>A0A6T8L136_HEMAN</name>